<reference evidence="2 3" key="1">
    <citation type="journal article" date="2019" name="Mol. Ecol. Resour.">
        <title>Improving Illumina assemblies with Hi-C and long reads: an example with the North African dromedary.</title>
        <authorList>
            <person name="Elbers J.P."/>
            <person name="Rogers M.F."/>
            <person name="Perelman P.L."/>
            <person name="Proskuryakova A.A."/>
            <person name="Serdyukova N.A."/>
            <person name="Johnson W.E."/>
            <person name="Horin P."/>
            <person name="Corander J."/>
            <person name="Murphy D."/>
            <person name="Burger P.A."/>
        </authorList>
    </citation>
    <scope>NUCLEOTIDE SEQUENCE [LARGE SCALE GENOMIC DNA]</scope>
    <source>
        <strain evidence="2">Drom800</strain>
        <tissue evidence="2">Blood</tissue>
    </source>
</reference>
<feature type="compositionally biased region" description="Polar residues" evidence="1">
    <location>
        <begin position="1"/>
        <end position="12"/>
    </location>
</feature>
<dbReference type="EMBL" id="JWIN03000006">
    <property type="protein sequence ID" value="KAB1278126.1"/>
    <property type="molecule type" value="Genomic_DNA"/>
</dbReference>
<dbReference type="Proteomes" id="UP000299084">
    <property type="component" value="Unassembled WGS sequence"/>
</dbReference>
<comment type="caution">
    <text evidence="2">The sequence shown here is derived from an EMBL/GenBank/DDBJ whole genome shotgun (WGS) entry which is preliminary data.</text>
</comment>
<evidence type="ECO:0000313" key="2">
    <source>
        <dbReference type="EMBL" id="KAB1278126.1"/>
    </source>
</evidence>
<sequence length="369" mass="40142">MDPGTPSRSFQELMSKPEMNARREAGPLQKLLHNPPDTGKAPAVVSPQWGWLRKQEKGQGRGWGAVRVELGTYSIDRVRGVSVPSSGVHLRNMGQKGDLPLACQQGPSVFGPLGHHWFGRPNPPLGLGAVPLSVAFLFTYQAGARWTFPSHGAFILPVARLVVLETGSFSVSWILFVSWVFEREGNPGVVCPDGVLGADDHEDCALSESGEVGVPCCGPWGESSFRLDKERSKGQWEKRCPDALPGGGPCDAEEGHLACQQLPLRAAMRPKAPRTQGGLSHTFLKGHSQSFTNLGPLMQFLHPGTGPRLRPKKTEEKKALGSVGSFAARELVSARSCRQRWLPPKGPLESARHERNPLPCSERRRAKAQ</sequence>
<organism evidence="2 3">
    <name type="scientific">Camelus dromedarius</name>
    <name type="common">Dromedary</name>
    <name type="synonym">Arabian camel</name>
    <dbReference type="NCBI Taxonomy" id="9838"/>
    <lineage>
        <taxon>Eukaryota</taxon>
        <taxon>Metazoa</taxon>
        <taxon>Chordata</taxon>
        <taxon>Craniata</taxon>
        <taxon>Vertebrata</taxon>
        <taxon>Euteleostomi</taxon>
        <taxon>Mammalia</taxon>
        <taxon>Eutheria</taxon>
        <taxon>Laurasiatheria</taxon>
        <taxon>Artiodactyla</taxon>
        <taxon>Tylopoda</taxon>
        <taxon>Camelidae</taxon>
        <taxon>Camelus</taxon>
    </lineage>
</organism>
<gene>
    <name evidence="2" type="ORF">Cadr_000006164</name>
</gene>
<proteinExistence type="predicted"/>
<accession>A0A5N4E538</accession>
<name>A0A5N4E538_CAMDR</name>
<evidence type="ECO:0000313" key="3">
    <source>
        <dbReference type="Proteomes" id="UP000299084"/>
    </source>
</evidence>
<keyword evidence="3" id="KW-1185">Reference proteome</keyword>
<evidence type="ECO:0000256" key="1">
    <source>
        <dbReference type="SAM" id="MobiDB-lite"/>
    </source>
</evidence>
<protein>
    <submittedName>
        <fullName evidence="2">Uncharacterized protein</fullName>
    </submittedName>
</protein>
<dbReference type="AlphaFoldDB" id="A0A5N4E538"/>
<feature type="region of interest" description="Disordered" evidence="1">
    <location>
        <begin position="1"/>
        <end position="44"/>
    </location>
</feature>
<feature type="region of interest" description="Disordered" evidence="1">
    <location>
        <begin position="341"/>
        <end position="369"/>
    </location>
</feature>